<keyword evidence="2" id="KW-1185">Reference proteome</keyword>
<comment type="caution">
    <text evidence="1">The sequence shown here is derived from an EMBL/GenBank/DDBJ whole genome shotgun (WGS) entry which is preliminary data.</text>
</comment>
<evidence type="ECO:0000313" key="2">
    <source>
        <dbReference type="Proteomes" id="UP000248840"/>
    </source>
</evidence>
<organism evidence="1 2">
    <name type="scientific">Flavobacterium aciduliphilum</name>
    <dbReference type="NCBI Taxonomy" id="1101402"/>
    <lineage>
        <taxon>Bacteria</taxon>
        <taxon>Pseudomonadati</taxon>
        <taxon>Bacteroidota</taxon>
        <taxon>Flavobacteriia</taxon>
        <taxon>Flavobacteriales</taxon>
        <taxon>Flavobacteriaceae</taxon>
        <taxon>Flavobacterium</taxon>
    </lineage>
</organism>
<dbReference type="Proteomes" id="UP000248840">
    <property type="component" value="Unassembled WGS sequence"/>
</dbReference>
<reference evidence="1 2" key="1">
    <citation type="submission" date="2018-06" db="EMBL/GenBank/DDBJ databases">
        <title>Genomic Encyclopedia of Archaeal and Bacterial Type Strains, Phase II (KMG-II): from individual species to whole genera.</title>
        <authorList>
            <person name="Goeker M."/>
        </authorList>
    </citation>
    <scope>NUCLEOTIDE SEQUENCE [LARGE SCALE GENOMIC DNA]</scope>
    <source>
        <strain evidence="1 2">DSM 25663</strain>
    </source>
</reference>
<evidence type="ECO:0000313" key="1">
    <source>
        <dbReference type="EMBL" id="RAR73743.1"/>
    </source>
</evidence>
<sequence>MYFLTLKHMTNQLLTSFLEIYTLSNNIGKWSKDNFTNNPPRLYRLQAIEALMKALQINCSYQEFQYGEFLLGQNQLVQSELITKIKKSYPILFQTINTEEKKQIDGQFMFEILFSYRMQLQKLTSVKDSVLEYSENNRYPILIIDTINNKLQSDIKAIDNILEYLINPNQINITKQELIEKYNYPVGDLDEIDSDWI</sequence>
<protein>
    <submittedName>
        <fullName evidence="1">Uncharacterized protein</fullName>
    </submittedName>
</protein>
<name>A0A328YKX6_9FLAO</name>
<dbReference type="EMBL" id="QLSZ01000003">
    <property type="protein sequence ID" value="RAR73743.1"/>
    <property type="molecule type" value="Genomic_DNA"/>
</dbReference>
<accession>A0A328YKX6</accession>
<gene>
    <name evidence="1" type="ORF">CLV55_10362</name>
</gene>
<dbReference type="AlphaFoldDB" id="A0A328YKX6"/>
<proteinExistence type="predicted"/>